<dbReference type="Gene3D" id="3.30.1330.30">
    <property type="match status" value="1"/>
</dbReference>
<dbReference type="GO" id="GO:0003723">
    <property type="term" value="F:RNA binding"/>
    <property type="evidence" value="ECO:0007669"/>
    <property type="project" value="InterPro"/>
</dbReference>
<dbReference type="PANTHER" id="PTHR46103">
    <property type="entry name" value="RRNA METHYLTRANSFERASE 1, MITOCHONDRIAL"/>
    <property type="match status" value="1"/>
</dbReference>
<dbReference type="PANTHER" id="PTHR46103:SF1">
    <property type="entry name" value="RRNA METHYLTRANSFERASE 1, MITOCHONDRIAL"/>
    <property type="match status" value="1"/>
</dbReference>
<dbReference type="SUPFAM" id="SSF55315">
    <property type="entry name" value="L30e-like"/>
    <property type="match status" value="1"/>
</dbReference>
<dbReference type="NCBIfam" id="TIGR00186">
    <property type="entry name" value="rRNA_methyl_3"/>
    <property type="match status" value="1"/>
</dbReference>
<dbReference type="InterPro" id="IPR029026">
    <property type="entry name" value="tRNA_m1G_MTases_N"/>
</dbReference>
<dbReference type="Pfam" id="PF00588">
    <property type="entry name" value="SpoU_methylase"/>
    <property type="match status" value="1"/>
</dbReference>
<dbReference type="AlphaFoldDB" id="A0A1G4J5H3"/>
<protein>
    <recommendedName>
        <fullName evidence="9">rRNA methyltransferase 1, mitochondrial</fullName>
    </recommendedName>
</protein>
<evidence type="ECO:0000313" key="12">
    <source>
        <dbReference type="Proteomes" id="UP000191024"/>
    </source>
</evidence>
<evidence type="ECO:0000256" key="2">
    <source>
        <dbReference type="ARBA" id="ARBA00007228"/>
    </source>
</evidence>
<keyword evidence="4" id="KW-0489">Methyltransferase</keyword>
<evidence type="ECO:0000256" key="9">
    <source>
        <dbReference type="ARBA" id="ARBA00034881"/>
    </source>
</evidence>
<dbReference type="InterPro" id="IPR029064">
    <property type="entry name" value="Ribosomal_eL30-like_sf"/>
</dbReference>
<evidence type="ECO:0000259" key="10">
    <source>
        <dbReference type="SMART" id="SM00967"/>
    </source>
</evidence>
<gene>
    <name evidence="11" type="ORF">LAMI_0C10044G</name>
</gene>
<evidence type="ECO:0000313" key="11">
    <source>
        <dbReference type="EMBL" id="SCU85075.1"/>
    </source>
</evidence>
<keyword evidence="12" id="KW-1185">Reference proteome</keyword>
<keyword evidence="5" id="KW-0808">Transferase</keyword>
<organism evidence="11 12">
    <name type="scientific">Lachancea mirantina</name>
    <dbReference type="NCBI Taxonomy" id="1230905"/>
    <lineage>
        <taxon>Eukaryota</taxon>
        <taxon>Fungi</taxon>
        <taxon>Dikarya</taxon>
        <taxon>Ascomycota</taxon>
        <taxon>Saccharomycotina</taxon>
        <taxon>Saccharomycetes</taxon>
        <taxon>Saccharomycetales</taxon>
        <taxon>Saccharomycetaceae</taxon>
        <taxon>Lachancea</taxon>
    </lineage>
</organism>
<evidence type="ECO:0000256" key="3">
    <source>
        <dbReference type="ARBA" id="ARBA00022552"/>
    </source>
</evidence>
<dbReference type="InterPro" id="IPR047182">
    <property type="entry name" value="MRM1"/>
</dbReference>
<evidence type="ECO:0000256" key="7">
    <source>
        <dbReference type="ARBA" id="ARBA00022946"/>
    </source>
</evidence>
<accession>A0A1G4J5H3</accession>
<dbReference type="GO" id="GO:0005739">
    <property type="term" value="C:mitochondrion"/>
    <property type="evidence" value="ECO:0007669"/>
    <property type="project" value="UniProtKB-SubCell"/>
</dbReference>
<evidence type="ECO:0000256" key="6">
    <source>
        <dbReference type="ARBA" id="ARBA00022691"/>
    </source>
</evidence>
<dbReference type="SUPFAM" id="SSF75217">
    <property type="entry name" value="alpha/beta knot"/>
    <property type="match status" value="1"/>
</dbReference>
<dbReference type="Pfam" id="PF08032">
    <property type="entry name" value="SpoU_sub_bind"/>
    <property type="match status" value="1"/>
</dbReference>
<dbReference type="STRING" id="1230905.A0A1G4J5H3"/>
<sequence length="411" mass="46313">MIHNRVVEITTRRWLARAAVKSAVKVPNQAFRADKGGIKFEKNFPSERKAKAWERAGQDKDTWFKRKYAHIHAKSNEGVPNDRYGKRDAHKVRVEAGKLELKRQHREHRNKFENRDSLINFKPNPLSEYVYGVNSVQSALMAGKREFHSRLLYHGAIPEQIAKLAKFLNVTMEVVDKHRLNLLTNYGVHNNVVLETKPLQIEEISYVGQCDEASHSFQYGEYSFDGFVDRDLSFSQSATKKYPLGIYLDQIHDPHNIGAIIRTAFFLGADFLIMSRRNCAPLSPVVAKTSSGALEYFPIFTVDKPLDFFNRSQEAGGWSFVSTGIATANKHNKHKFLQAEDLRGMLQELPVILVVGNEGEGVRTNLEMRSDFLVSIPFGGGQTDIAPVQNTGVDSLNVSVATGILLNLLLS</sequence>
<dbReference type="Gene3D" id="3.40.1280.10">
    <property type="match status" value="1"/>
</dbReference>
<feature type="domain" description="RNA 2-O ribose methyltransferase substrate binding" evidence="10">
    <location>
        <begin position="129"/>
        <end position="202"/>
    </location>
</feature>
<dbReference type="InterPro" id="IPR013123">
    <property type="entry name" value="SpoU_subst-bd"/>
</dbReference>
<dbReference type="GO" id="GO:0016435">
    <property type="term" value="F:rRNA (guanine) methyltransferase activity"/>
    <property type="evidence" value="ECO:0007669"/>
    <property type="project" value="TreeGrafter"/>
</dbReference>
<comment type="similarity">
    <text evidence="2">Belongs to the class IV-like SAM-binding methyltransferase superfamily. RNA methyltransferase TrmH family.</text>
</comment>
<proteinExistence type="inferred from homology"/>
<evidence type="ECO:0000256" key="1">
    <source>
        <dbReference type="ARBA" id="ARBA00004173"/>
    </source>
</evidence>
<name>A0A1G4J5H3_9SACH</name>
<dbReference type="InterPro" id="IPR001537">
    <property type="entry name" value="SpoU_MeTrfase"/>
</dbReference>
<evidence type="ECO:0000256" key="8">
    <source>
        <dbReference type="ARBA" id="ARBA00023128"/>
    </source>
</evidence>
<dbReference type="OrthoDB" id="270651at2759"/>
<dbReference type="EMBL" id="LT598466">
    <property type="protein sequence ID" value="SCU85075.1"/>
    <property type="molecule type" value="Genomic_DNA"/>
</dbReference>
<keyword evidence="3" id="KW-0698">rRNA processing</keyword>
<evidence type="ECO:0000256" key="4">
    <source>
        <dbReference type="ARBA" id="ARBA00022603"/>
    </source>
</evidence>
<dbReference type="CDD" id="cd18105">
    <property type="entry name" value="SpoU-like_MRM1"/>
    <property type="match status" value="1"/>
</dbReference>
<dbReference type="InterPro" id="IPR047261">
    <property type="entry name" value="MRM1_MeTrfase_dom"/>
</dbReference>
<keyword evidence="8" id="KW-0496">Mitochondrion</keyword>
<reference evidence="12" key="1">
    <citation type="submission" date="2016-03" db="EMBL/GenBank/DDBJ databases">
        <authorList>
            <person name="Devillers H."/>
        </authorList>
    </citation>
    <scope>NUCLEOTIDE SEQUENCE [LARGE SCALE GENOMIC DNA]</scope>
</reference>
<keyword evidence="6" id="KW-0949">S-adenosyl-L-methionine</keyword>
<dbReference type="InterPro" id="IPR004441">
    <property type="entry name" value="rRNA_MeTrfase_TrmH"/>
</dbReference>
<evidence type="ECO:0000256" key="5">
    <source>
        <dbReference type="ARBA" id="ARBA00022679"/>
    </source>
</evidence>
<dbReference type="FunFam" id="3.40.1280.10:FF:000036">
    <property type="entry name" value="MRM1p Ribose methyltransferase"/>
    <property type="match status" value="1"/>
</dbReference>
<keyword evidence="7" id="KW-0809">Transit peptide</keyword>
<dbReference type="InterPro" id="IPR029028">
    <property type="entry name" value="Alpha/beta_knot_MTases"/>
</dbReference>
<comment type="subcellular location">
    <subcellularLocation>
        <location evidence="1">Mitochondrion</location>
    </subcellularLocation>
</comment>
<dbReference type="Proteomes" id="UP000191024">
    <property type="component" value="Chromosome C"/>
</dbReference>
<dbReference type="SMART" id="SM00967">
    <property type="entry name" value="SpoU_sub_bind"/>
    <property type="match status" value="1"/>
</dbReference>